<dbReference type="SUPFAM" id="SSF52540">
    <property type="entry name" value="P-loop containing nucleoside triphosphate hydrolases"/>
    <property type="match status" value="1"/>
</dbReference>
<organism evidence="2 3">
    <name type="scientific">Trinickia terrae</name>
    <dbReference type="NCBI Taxonomy" id="2571161"/>
    <lineage>
        <taxon>Bacteria</taxon>
        <taxon>Pseudomonadati</taxon>
        <taxon>Pseudomonadota</taxon>
        <taxon>Betaproteobacteria</taxon>
        <taxon>Burkholderiales</taxon>
        <taxon>Burkholderiaceae</taxon>
        <taxon>Trinickia</taxon>
    </lineage>
</organism>
<dbReference type="PANTHER" id="PTHR43581:SF2">
    <property type="entry name" value="EXCINUCLEASE ATPASE SUBUNIT"/>
    <property type="match status" value="1"/>
</dbReference>
<proteinExistence type="predicted"/>
<evidence type="ECO:0000313" key="3">
    <source>
        <dbReference type="Proteomes" id="UP000305539"/>
    </source>
</evidence>
<dbReference type="EMBL" id="SWJE01000008">
    <property type="protein sequence ID" value="TKC87908.1"/>
    <property type="molecule type" value="Genomic_DNA"/>
</dbReference>
<protein>
    <submittedName>
        <fullName evidence="2">ATP-binding protein</fullName>
    </submittedName>
</protein>
<dbReference type="GO" id="GO:0016887">
    <property type="term" value="F:ATP hydrolysis activity"/>
    <property type="evidence" value="ECO:0007669"/>
    <property type="project" value="InterPro"/>
</dbReference>
<name>A0A4U1I3T5_9BURK</name>
<dbReference type="InterPro" id="IPR051396">
    <property type="entry name" value="Bact_Antivir_Def_Nuclease"/>
</dbReference>
<dbReference type="InterPro" id="IPR027417">
    <property type="entry name" value="P-loop_NTPase"/>
</dbReference>
<sequence length="480" mass="52152">MPIIRELQFTSGPFESPLFISNPPEGHSGTWTSVFIGVNGSGKSLLLRGLVEFALGEDKILYKGRAPLILQGSVSGFSKVIALSGTPLDRFPRGGVPGFARKKPTRYDLAPYVYLGQRSPNGVVGAGQSERILAALMLRHARELNDRSEQLGAAFDRLGLAQCVGYRLIRPATLNVRGLRNHPISESALTKKLEQLRAALPELPYSPLPFEGEEQEVRAFVEWASGDGLPKLCKALSEISERHIAFSLAPDKHNPKALSTITEWRCVLALGLAELSGISFQSDDDTWIAGGDLSSGQWNWLTSVAGVALEAEDNSLILVDEPENSLHPEWQREFIQSLGAALKGRRSCHIVLATHSPLIASGIGEMEGSVALMSRRDQSSERGAIMFAKQVQQTFGWSASDVYEFYFGLLSTRAPGFSARADQALGLVREGIAGNAQQLEALVRVLKADVATFPPHDPMRSVVDAIEDVLPGRSETKSED</sequence>
<keyword evidence="3" id="KW-1185">Reference proteome</keyword>
<dbReference type="Gene3D" id="3.40.50.300">
    <property type="entry name" value="P-loop containing nucleotide triphosphate hydrolases"/>
    <property type="match status" value="1"/>
</dbReference>
<keyword evidence="2" id="KW-0547">Nucleotide-binding</keyword>
<evidence type="ECO:0000259" key="1">
    <source>
        <dbReference type="Pfam" id="PF13304"/>
    </source>
</evidence>
<dbReference type="InterPro" id="IPR003959">
    <property type="entry name" value="ATPase_AAA_core"/>
</dbReference>
<dbReference type="RefSeq" id="WP_136896172.1">
    <property type="nucleotide sequence ID" value="NZ_SWJE01000008.1"/>
</dbReference>
<feature type="domain" description="ATPase AAA-type core" evidence="1">
    <location>
        <begin position="263"/>
        <end position="359"/>
    </location>
</feature>
<dbReference type="PANTHER" id="PTHR43581">
    <property type="entry name" value="ATP/GTP PHOSPHATASE"/>
    <property type="match status" value="1"/>
</dbReference>
<accession>A0A4U1I3T5</accession>
<dbReference type="OrthoDB" id="5468457at2"/>
<keyword evidence="2" id="KW-0067">ATP-binding</keyword>
<gene>
    <name evidence="2" type="ORF">FAZ69_16720</name>
</gene>
<dbReference type="GO" id="GO:0005524">
    <property type="term" value="F:ATP binding"/>
    <property type="evidence" value="ECO:0007669"/>
    <property type="project" value="UniProtKB-KW"/>
</dbReference>
<dbReference type="AlphaFoldDB" id="A0A4U1I3T5"/>
<dbReference type="Pfam" id="PF13304">
    <property type="entry name" value="AAA_21"/>
    <property type="match status" value="1"/>
</dbReference>
<comment type="caution">
    <text evidence="2">The sequence shown here is derived from an EMBL/GenBank/DDBJ whole genome shotgun (WGS) entry which is preliminary data.</text>
</comment>
<reference evidence="2 3" key="1">
    <citation type="submission" date="2019-04" db="EMBL/GenBank/DDBJ databases">
        <title>Trinickia sp. 7GSK02, isolated from subtropical forest soil.</title>
        <authorList>
            <person name="Gao Z.-H."/>
            <person name="Qiu L.-H."/>
        </authorList>
    </citation>
    <scope>NUCLEOTIDE SEQUENCE [LARGE SCALE GENOMIC DNA]</scope>
    <source>
        <strain evidence="2 3">7GSK02</strain>
    </source>
</reference>
<evidence type="ECO:0000313" key="2">
    <source>
        <dbReference type="EMBL" id="TKC87908.1"/>
    </source>
</evidence>
<dbReference type="Proteomes" id="UP000305539">
    <property type="component" value="Unassembled WGS sequence"/>
</dbReference>